<dbReference type="InterPro" id="IPR002110">
    <property type="entry name" value="Ankyrin_rpt"/>
</dbReference>
<dbReference type="SUPFAM" id="SSF48403">
    <property type="entry name" value="Ankyrin repeat"/>
    <property type="match status" value="1"/>
</dbReference>
<comment type="similarity">
    <text evidence="1">Belongs to the ANKRD34 family.</text>
</comment>
<evidence type="ECO:0000256" key="4">
    <source>
        <dbReference type="PROSITE-ProRule" id="PRU00023"/>
    </source>
</evidence>
<dbReference type="PANTHER" id="PTHR24156">
    <property type="entry name" value="ANK_REP_REGION DOMAIN-CONTAINING PROTEIN"/>
    <property type="match status" value="1"/>
</dbReference>
<feature type="repeat" description="ANK" evidence="4">
    <location>
        <begin position="42"/>
        <end position="82"/>
    </location>
</feature>
<dbReference type="Proteomes" id="UP000694557">
    <property type="component" value="Unassembled WGS sequence"/>
</dbReference>
<keyword evidence="2" id="KW-0677">Repeat</keyword>
<dbReference type="PRINTS" id="PR01415">
    <property type="entry name" value="ANKYRIN"/>
</dbReference>
<proteinExistence type="inferred from homology"/>
<dbReference type="Gene3D" id="1.25.40.20">
    <property type="entry name" value="Ankyrin repeat-containing domain"/>
    <property type="match status" value="1"/>
</dbReference>
<feature type="compositionally biased region" description="Low complexity" evidence="5">
    <location>
        <begin position="421"/>
        <end position="431"/>
    </location>
</feature>
<dbReference type="SMART" id="SM00248">
    <property type="entry name" value="ANK"/>
    <property type="match status" value="3"/>
</dbReference>
<organism evidence="6 7">
    <name type="scientific">Oncorhynchus kisutch</name>
    <name type="common">Coho salmon</name>
    <name type="synonym">Salmo kisutch</name>
    <dbReference type="NCBI Taxonomy" id="8019"/>
    <lineage>
        <taxon>Eukaryota</taxon>
        <taxon>Metazoa</taxon>
        <taxon>Chordata</taxon>
        <taxon>Craniata</taxon>
        <taxon>Vertebrata</taxon>
        <taxon>Euteleostomi</taxon>
        <taxon>Actinopterygii</taxon>
        <taxon>Neopterygii</taxon>
        <taxon>Teleostei</taxon>
        <taxon>Protacanthopterygii</taxon>
        <taxon>Salmoniformes</taxon>
        <taxon>Salmonidae</taxon>
        <taxon>Salmoninae</taxon>
        <taxon>Oncorhynchus</taxon>
    </lineage>
</organism>
<dbReference type="PANTHER" id="PTHR24156:SF1">
    <property type="entry name" value="ANKYRIN REPEAT DOMAIN-CONTAINING PROTEIN 34B"/>
    <property type="match status" value="1"/>
</dbReference>
<feature type="region of interest" description="Disordered" evidence="5">
    <location>
        <begin position="385"/>
        <end position="447"/>
    </location>
</feature>
<feature type="repeat" description="ANK" evidence="4">
    <location>
        <begin position="83"/>
        <end position="116"/>
    </location>
</feature>
<evidence type="ECO:0000256" key="2">
    <source>
        <dbReference type="ARBA" id="ARBA00022737"/>
    </source>
</evidence>
<reference evidence="6" key="1">
    <citation type="submission" date="2025-08" db="UniProtKB">
        <authorList>
            <consortium name="Ensembl"/>
        </authorList>
    </citation>
    <scope>IDENTIFICATION</scope>
</reference>
<dbReference type="Ensembl" id="ENSOKIT00005096313.1">
    <property type="protein sequence ID" value="ENSOKIP00005090113.1"/>
    <property type="gene ID" value="ENSOKIG00005039297.1"/>
</dbReference>
<dbReference type="PROSITE" id="PS50088">
    <property type="entry name" value="ANK_REPEAT"/>
    <property type="match status" value="2"/>
</dbReference>
<dbReference type="PROSITE" id="PS50297">
    <property type="entry name" value="ANK_REP_REGION"/>
    <property type="match status" value="1"/>
</dbReference>
<sequence>MEDAMLVRTDGNSLLKAVFLSRLRLTRLLLEGGAYINESNERGETPLMVACRTSHMDAQSVPKHKMVRYLLESGADPNIQDKTGKTALMHACLEQAGAEVLSLLLGSGADPSLDDHSGFSALVYAVNAGDNEALRVLLDACKAKGKEVIIITTDKLPSGRQMTKQYLNVPPPPDLEERLHFTPGSAACLMSPSEIQLRTPPQGTSATASPQPGSPLLGLREHHHQGGGTNISGSAGSGSSQPGSPTRDPNLFRGPGPGVVKLFHPQRLHSEPWLQQNKASSLTEELLDITPEEELSFRVNNLVLSGSGRVGSGAHPIVARHQSIDPKDATGLLDRKMSYDRSYGGYPCGTHEPVLPVNKDCCLPNLAVSSLRNVVRRRNIGIDHYSSDSQLPQFGSHSSHPENGDSSRGVVGGTEKRKLVSSRSSTLSGSRESLESAAQRRGPANLERRGSGALLLDHISHTRPGYLPPLNPHAPIPDIGVSPTSTCPSLSGSTKPLVPCAPATPRDLKSKQTLLRRHSMQTEQIKQLFNLQEIIHADRAD</sequence>
<name>A0A8C7MZP0_ONCKI</name>
<protein>
    <submittedName>
        <fullName evidence="6">Ankyrin repeat domain 34Bb</fullName>
    </submittedName>
</protein>
<feature type="region of interest" description="Disordered" evidence="5">
    <location>
        <begin position="196"/>
        <end position="258"/>
    </location>
</feature>
<dbReference type="InterPro" id="IPR036770">
    <property type="entry name" value="Ankyrin_rpt-contain_sf"/>
</dbReference>
<reference evidence="6" key="2">
    <citation type="submission" date="2025-09" db="UniProtKB">
        <authorList>
            <consortium name="Ensembl"/>
        </authorList>
    </citation>
    <scope>IDENTIFICATION</scope>
</reference>
<evidence type="ECO:0000313" key="6">
    <source>
        <dbReference type="Ensembl" id="ENSOKIP00005090113.1"/>
    </source>
</evidence>
<evidence type="ECO:0000256" key="3">
    <source>
        <dbReference type="ARBA" id="ARBA00023043"/>
    </source>
</evidence>
<dbReference type="InterPro" id="IPR042637">
    <property type="entry name" value="AN34A/B/C"/>
</dbReference>
<feature type="compositionally biased region" description="Polar residues" evidence="5">
    <location>
        <begin position="387"/>
        <end position="398"/>
    </location>
</feature>
<dbReference type="Pfam" id="PF12796">
    <property type="entry name" value="Ank_2"/>
    <property type="match status" value="1"/>
</dbReference>
<dbReference type="GeneTree" id="ENSGT00390000012355"/>
<evidence type="ECO:0000313" key="7">
    <source>
        <dbReference type="Proteomes" id="UP000694557"/>
    </source>
</evidence>
<keyword evidence="7" id="KW-1185">Reference proteome</keyword>
<feature type="compositionally biased region" description="Polar residues" evidence="5">
    <location>
        <begin position="196"/>
        <end position="211"/>
    </location>
</feature>
<evidence type="ECO:0000256" key="1">
    <source>
        <dbReference type="ARBA" id="ARBA00010029"/>
    </source>
</evidence>
<evidence type="ECO:0000256" key="5">
    <source>
        <dbReference type="SAM" id="MobiDB-lite"/>
    </source>
</evidence>
<gene>
    <name evidence="6" type="primary">ANKRD34B</name>
    <name evidence="6" type="synonym">ankrd34bb</name>
</gene>
<dbReference type="AlphaFoldDB" id="A0A8C7MZP0"/>
<accession>A0A8C7MZP0</accession>
<keyword evidence="3 4" id="KW-0040">ANK repeat</keyword>
<feature type="compositionally biased region" description="Low complexity" evidence="5">
    <location>
        <begin position="231"/>
        <end position="244"/>
    </location>
</feature>